<name>A0ABQ7R118_PLUXY</name>
<feature type="compositionally biased region" description="Low complexity" evidence="1">
    <location>
        <begin position="223"/>
        <end position="242"/>
    </location>
</feature>
<reference evidence="2 3" key="1">
    <citation type="submission" date="2021-06" db="EMBL/GenBank/DDBJ databases">
        <title>A haploid diamondback moth (Plutella xylostella L.) genome assembly resolves 31 chromosomes and identifies a diamide resistance mutation.</title>
        <authorList>
            <person name="Ward C.M."/>
            <person name="Perry K.D."/>
            <person name="Baker G."/>
            <person name="Powis K."/>
            <person name="Heckel D.G."/>
            <person name="Baxter S.W."/>
        </authorList>
    </citation>
    <scope>NUCLEOTIDE SEQUENCE [LARGE SCALE GENOMIC DNA]</scope>
    <source>
        <strain evidence="2 3">LV</strain>
        <tissue evidence="2">Single pupa</tissue>
    </source>
</reference>
<evidence type="ECO:0000313" key="3">
    <source>
        <dbReference type="Proteomes" id="UP000823941"/>
    </source>
</evidence>
<feature type="region of interest" description="Disordered" evidence="1">
    <location>
        <begin position="105"/>
        <end position="248"/>
    </location>
</feature>
<accession>A0ABQ7R118</accession>
<evidence type="ECO:0000256" key="1">
    <source>
        <dbReference type="SAM" id="MobiDB-lite"/>
    </source>
</evidence>
<comment type="caution">
    <text evidence="2">The sequence shown here is derived from an EMBL/GenBank/DDBJ whole genome shotgun (WGS) entry which is preliminary data.</text>
</comment>
<feature type="compositionally biased region" description="Basic and acidic residues" evidence="1">
    <location>
        <begin position="169"/>
        <end position="182"/>
    </location>
</feature>
<feature type="region of interest" description="Disordered" evidence="1">
    <location>
        <begin position="26"/>
        <end position="63"/>
    </location>
</feature>
<dbReference type="EMBL" id="JAHIBW010000005">
    <property type="protein sequence ID" value="KAG7310989.1"/>
    <property type="molecule type" value="Genomic_DNA"/>
</dbReference>
<evidence type="ECO:0000313" key="2">
    <source>
        <dbReference type="EMBL" id="KAG7310989.1"/>
    </source>
</evidence>
<sequence>MRRPPRNTRSTAYYYLAWRMVEEARQNKRNSRAISTEPRDTLAVPQTRTPTRAPSLKKRSVSLEQTTKEQNVIWKSVDDSSVSSLQSLEQEQDLRVFGVARDNSLDSRLSGGSAQSDVLPEKKKKKSIFGKLKKLTKSRSIDDQAGPDEFRPIGTVSQGSDSDMSAAGSRRDLRGRISDMFHRKGTLSRGNSKEQTPERAASALGVVSATATLPRNASSATLAREPAPSSRPASRAASATPAVKRKGK</sequence>
<protein>
    <submittedName>
        <fullName evidence="2">Uncharacterized protein</fullName>
    </submittedName>
</protein>
<keyword evidence="3" id="KW-1185">Reference proteome</keyword>
<feature type="compositionally biased region" description="Polar residues" evidence="1">
    <location>
        <begin position="106"/>
        <end position="116"/>
    </location>
</feature>
<organism evidence="2 3">
    <name type="scientific">Plutella xylostella</name>
    <name type="common">Diamondback moth</name>
    <name type="synonym">Plutella maculipennis</name>
    <dbReference type="NCBI Taxonomy" id="51655"/>
    <lineage>
        <taxon>Eukaryota</taxon>
        <taxon>Metazoa</taxon>
        <taxon>Ecdysozoa</taxon>
        <taxon>Arthropoda</taxon>
        <taxon>Hexapoda</taxon>
        <taxon>Insecta</taxon>
        <taxon>Pterygota</taxon>
        <taxon>Neoptera</taxon>
        <taxon>Endopterygota</taxon>
        <taxon>Lepidoptera</taxon>
        <taxon>Glossata</taxon>
        <taxon>Ditrysia</taxon>
        <taxon>Yponomeutoidea</taxon>
        <taxon>Plutellidae</taxon>
        <taxon>Plutella</taxon>
    </lineage>
</organism>
<feature type="compositionally biased region" description="Basic residues" evidence="1">
    <location>
        <begin position="122"/>
        <end position="137"/>
    </location>
</feature>
<feature type="compositionally biased region" description="Polar residues" evidence="1">
    <location>
        <begin position="209"/>
        <end position="221"/>
    </location>
</feature>
<proteinExistence type="predicted"/>
<dbReference type="Proteomes" id="UP000823941">
    <property type="component" value="Chromosome 5"/>
</dbReference>
<gene>
    <name evidence="2" type="ORF">JYU34_003842</name>
</gene>